<proteinExistence type="predicted"/>
<dbReference type="Proteomes" id="UP001224838">
    <property type="component" value="Chromosome"/>
</dbReference>
<reference evidence="1 2" key="1">
    <citation type="submission" date="2023-02" db="EMBL/GenBank/DDBJ databases">
        <title>Evolution of Hrp T3SS in non-pathogenic Pseudomonas fluorescens.</title>
        <authorList>
            <person name="Liao K."/>
            <person name="Wei H."/>
            <person name="Gu Y."/>
        </authorList>
    </citation>
    <scope>NUCLEOTIDE SEQUENCE [LARGE SCALE GENOMIC DNA]</scope>
    <source>
        <strain evidence="1 2">FP2034</strain>
    </source>
</reference>
<name>A0ABY9FBN3_9PSED</name>
<organism evidence="1 2">
    <name type="scientific">Pseudomonas beijingensis</name>
    <dbReference type="NCBI Taxonomy" id="2954101"/>
    <lineage>
        <taxon>Bacteria</taxon>
        <taxon>Pseudomonadati</taxon>
        <taxon>Pseudomonadota</taxon>
        <taxon>Gammaproteobacteria</taxon>
        <taxon>Pseudomonadales</taxon>
        <taxon>Pseudomonadaceae</taxon>
        <taxon>Pseudomonas</taxon>
    </lineage>
</organism>
<gene>
    <name evidence="1" type="ORF">PSH92_26015</name>
</gene>
<keyword evidence="2" id="KW-1185">Reference proteome</keyword>
<dbReference type="CDD" id="cd09117">
    <property type="entry name" value="PLDc_Bfil_DEXD_like"/>
    <property type="match status" value="1"/>
</dbReference>
<dbReference type="Gene3D" id="3.30.870.10">
    <property type="entry name" value="Endonuclease Chain A"/>
    <property type="match status" value="1"/>
</dbReference>
<accession>A0ABY9FBN3</accession>
<evidence type="ECO:0000313" key="2">
    <source>
        <dbReference type="Proteomes" id="UP001224838"/>
    </source>
</evidence>
<dbReference type="SUPFAM" id="SSF56024">
    <property type="entry name" value="Phospholipase D/nuclease"/>
    <property type="match status" value="1"/>
</dbReference>
<dbReference type="RefSeq" id="WP_305468683.1">
    <property type="nucleotide sequence ID" value="NZ_CP117451.1"/>
</dbReference>
<sequence length="378" mass="41618">MTTRICIQDPDYQASVSLHEALNAAGEGATSAAGAYAFVSKGGVDLLMGAPSFSQMLGKKPIQLIVGMDAITNEAAIGALQILQGRHHGLEITAFVHDKKGTVFHPKVCWFKNDQGGVVVTGSGNLTVGGLRKNREVFSVAQVDAEEINFIEQNWEAWIESNRNNLHSLDSEVVSERAKLNNIRKAVFLDDLENVDVVGEKQLQEVQVFDVADMEAAEDLDDWSFNSNAFFLVAEIPKSGRRWKQANFTLETFVGFFGGIRGDNSKRLVLRAIYDSGEYGNLEDRPCVTVASDNFRVELEAASGLDYPVEGRPIGVFVRISVRMFAYYLSMPGAPSYESLRNWLDENAGRESVRRVVSSVNSSPEVIDATPLARFLKN</sequence>
<dbReference type="EMBL" id="CP117451">
    <property type="protein sequence ID" value="WLH00757.1"/>
    <property type="molecule type" value="Genomic_DNA"/>
</dbReference>
<evidence type="ECO:0000313" key="1">
    <source>
        <dbReference type="EMBL" id="WLH00757.1"/>
    </source>
</evidence>
<protein>
    <submittedName>
        <fullName evidence="1">Phospholipase D family protein</fullName>
    </submittedName>
</protein>